<evidence type="ECO:0000313" key="3">
    <source>
        <dbReference type="Proteomes" id="UP001218895"/>
    </source>
</evidence>
<reference evidence="2" key="1">
    <citation type="submission" date="2022-01" db="EMBL/GenBank/DDBJ databases">
        <title>Complete genome of Methanomicrobium antiquum DSM 21220.</title>
        <authorList>
            <person name="Chen S.-C."/>
            <person name="You Y.-T."/>
            <person name="Zhou Y.-Z."/>
            <person name="Lai M.-C."/>
        </authorList>
    </citation>
    <scope>NUCLEOTIDE SEQUENCE</scope>
    <source>
        <strain evidence="2">DSM 21220</strain>
    </source>
</reference>
<comment type="similarity">
    <text evidence="1">Belongs to the UPF0305 family.</text>
</comment>
<organism evidence="2 3">
    <name type="scientific">Methanomicrobium antiquum</name>
    <dbReference type="NCBI Taxonomy" id="487686"/>
    <lineage>
        <taxon>Archaea</taxon>
        <taxon>Methanobacteriati</taxon>
        <taxon>Methanobacteriota</taxon>
        <taxon>Stenosarchaea group</taxon>
        <taxon>Methanomicrobia</taxon>
        <taxon>Methanomicrobiales</taxon>
        <taxon>Methanomicrobiaceae</taxon>
        <taxon>Methanomicrobium</taxon>
    </lineage>
</organism>
<sequence length="214" mass="24511">MADLNISDECRKLANLHTRGELGTGISKIVQNYTQRDLKRMEWNFSESVRGIDVSYKKKLEKTIREYLYQTWEKIRLLSQQGGFSPMKDELSKKAGEFWVMTARECAKNCDVNPEICRIRFLKYLLAGFSIYVLEVPPHPVGMPFPGGDAVSLLDGVYYCPVRDKSGDVDSALCPFCPAKQTPESGYLKPPVKGSEHRKQEYLKKTFDFHHYNG</sequence>
<dbReference type="InterPro" id="IPR019215">
    <property type="entry name" value="DUF2115"/>
</dbReference>
<dbReference type="HAMAP" id="MF_00763">
    <property type="entry name" value="UPF0305"/>
    <property type="match status" value="1"/>
</dbReference>
<protein>
    <recommendedName>
        <fullName evidence="1">UPF0305 protein L1994_00645</fullName>
    </recommendedName>
</protein>
<dbReference type="EMBL" id="CP091092">
    <property type="protein sequence ID" value="WFN36940.1"/>
    <property type="molecule type" value="Genomic_DNA"/>
</dbReference>
<keyword evidence="3" id="KW-1185">Reference proteome</keyword>
<evidence type="ECO:0000313" key="2">
    <source>
        <dbReference type="EMBL" id="WFN36940.1"/>
    </source>
</evidence>
<name>A0AAF0JMV0_9EURY</name>
<dbReference type="RefSeq" id="WP_278099777.1">
    <property type="nucleotide sequence ID" value="NZ_CP091092.1"/>
</dbReference>
<dbReference type="Proteomes" id="UP001218895">
    <property type="component" value="Chromosome"/>
</dbReference>
<dbReference type="Pfam" id="PF09888">
    <property type="entry name" value="DUF2115"/>
    <property type="match status" value="1"/>
</dbReference>
<accession>A0AAF0JMV0</accession>
<dbReference type="AlphaFoldDB" id="A0AAF0JMV0"/>
<dbReference type="KEGG" id="manq:L1994_00645"/>
<dbReference type="GeneID" id="79948859"/>
<proteinExistence type="inferred from homology"/>
<gene>
    <name evidence="2" type="ORF">L1994_00645</name>
</gene>
<evidence type="ECO:0000256" key="1">
    <source>
        <dbReference type="HAMAP-Rule" id="MF_00763"/>
    </source>
</evidence>